<feature type="domain" description="Schizont-infected cell agglutination extracellular beta" evidence="2">
    <location>
        <begin position="494"/>
        <end position="665"/>
    </location>
</feature>
<proteinExistence type="predicted"/>
<reference evidence="8" key="3">
    <citation type="submission" date="2016-05" db="EMBL/GenBank/DDBJ databases">
        <authorList>
            <person name="Sharaf Hazem."/>
        </authorList>
    </citation>
    <scope>NUCLEOTIDE SEQUENCE [LARGE SCALE GENOMIC DNA]</scope>
    <source>
        <strain evidence="8">H</strain>
    </source>
</reference>
<dbReference type="VEuPathDB" id="PlasmoDB:PKNH_1226500"/>
<name>A0A1A7VN41_PLAKH</name>
<protein>
    <submittedName>
        <fullName evidence="6">SICAvar, type I</fullName>
    </submittedName>
</protein>
<feature type="domain" description="Schizont-infected cell agglutination extracellular beta" evidence="2">
    <location>
        <begin position="916"/>
        <end position="1092"/>
    </location>
</feature>
<reference evidence="7" key="2">
    <citation type="submission" date="2016-05" db="EMBL/GenBank/DDBJ databases">
        <authorList>
            <person name="Sharaf H."/>
        </authorList>
    </citation>
    <scope>NUCLEOTIDE SEQUENCE [LARGE SCALE GENOMIC DNA]</scope>
    <source>
        <strain evidence="7">H</strain>
    </source>
</reference>
<dbReference type="EMBL" id="CWHR02000005">
    <property type="protein sequence ID" value="SBO23361.1"/>
    <property type="molecule type" value="Genomic_DNA"/>
</dbReference>
<feature type="domain" description="Schizont-infected cell agglutination extracellular beta" evidence="2">
    <location>
        <begin position="1131"/>
        <end position="1310"/>
    </location>
</feature>
<gene>
    <name evidence="5" type="ORF">PKNA1_C2_1226500</name>
    <name evidence="6" type="ORF">PKNA1_H1_1226500</name>
</gene>
<dbReference type="Pfam" id="PF12887">
    <property type="entry name" value="SICA_alpha"/>
    <property type="match status" value="1"/>
</dbReference>
<evidence type="ECO:0000313" key="7">
    <source>
        <dbReference type="Proteomes" id="UP000182128"/>
    </source>
</evidence>
<feature type="domain" description="Schizont-infected cell agglutination extracellular alpha" evidence="4">
    <location>
        <begin position="7"/>
        <end position="178"/>
    </location>
</feature>
<feature type="domain" description="Schizont-infected cell agglutination extracellular beta" evidence="2">
    <location>
        <begin position="705"/>
        <end position="878"/>
    </location>
</feature>
<dbReference type="Pfam" id="PF12878">
    <property type="entry name" value="SICA_beta"/>
    <property type="match status" value="7"/>
</dbReference>
<dbReference type="OrthoDB" id="389505at2759"/>
<evidence type="ECO:0000256" key="1">
    <source>
        <dbReference type="SAM" id="MobiDB-lite"/>
    </source>
</evidence>
<dbReference type="EMBL" id="CWHQ02000006">
    <property type="protein sequence ID" value="SBO22656.1"/>
    <property type="molecule type" value="Genomic_DNA"/>
</dbReference>
<reference evidence="6" key="1">
    <citation type="submission" date="2016-05" db="EMBL/GenBank/DDBJ databases">
        <authorList>
            <person name="Lavstsen T."/>
            <person name="Jespersen J.S."/>
        </authorList>
    </citation>
    <scope>NUCLEOTIDE SEQUENCE [LARGE SCALE GENOMIC DNA]</scope>
</reference>
<feature type="region of interest" description="Disordered" evidence="1">
    <location>
        <begin position="1178"/>
        <end position="1199"/>
    </location>
</feature>
<dbReference type="Proteomes" id="UP000182142">
    <property type="component" value="Unassembled WGS sequence"/>
</dbReference>
<feature type="domain" description="Schizont-infected cell agglutination extracellular beta" evidence="2">
    <location>
        <begin position="1584"/>
        <end position="1771"/>
    </location>
</feature>
<evidence type="ECO:0000259" key="3">
    <source>
        <dbReference type="Pfam" id="PF12879"/>
    </source>
</evidence>
<feature type="domain" description="Schizont-infected cell agglutination extracellular beta" evidence="2">
    <location>
        <begin position="289"/>
        <end position="453"/>
    </location>
</feature>
<feature type="domain" description="Schizont-infected cell agglutination C-terminal" evidence="3">
    <location>
        <begin position="1832"/>
        <end position="1961"/>
    </location>
</feature>
<accession>A0A1A7VN41</accession>
<evidence type="ECO:0000259" key="4">
    <source>
        <dbReference type="Pfam" id="PF12887"/>
    </source>
</evidence>
<evidence type="ECO:0000313" key="8">
    <source>
        <dbReference type="Proteomes" id="UP000182142"/>
    </source>
</evidence>
<feature type="domain" description="Schizont-infected cell agglutination extracellular beta" evidence="2">
    <location>
        <begin position="1346"/>
        <end position="1523"/>
    </location>
</feature>
<dbReference type="InterPro" id="IPR024290">
    <property type="entry name" value="SICA_extracell_a"/>
</dbReference>
<dbReference type="Proteomes" id="UP000182128">
    <property type="component" value="Unassembled WGS sequence"/>
</dbReference>
<evidence type="ECO:0000259" key="2">
    <source>
        <dbReference type="Pfam" id="PF12878"/>
    </source>
</evidence>
<dbReference type="InterPro" id="IPR024288">
    <property type="entry name" value="SICA_C"/>
</dbReference>
<organism evidence="6 8">
    <name type="scientific">Plasmodium knowlesi (strain H)</name>
    <dbReference type="NCBI Taxonomy" id="5851"/>
    <lineage>
        <taxon>Eukaryota</taxon>
        <taxon>Sar</taxon>
        <taxon>Alveolata</taxon>
        <taxon>Apicomplexa</taxon>
        <taxon>Aconoidasida</taxon>
        <taxon>Haemosporida</taxon>
        <taxon>Plasmodiidae</taxon>
        <taxon>Plasmodium</taxon>
        <taxon>Plasmodium (Plasmodium)</taxon>
    </lineage>
</organism>
<dbReference type="Pfam" id="PF12879">
    <property type="entry name" value="SICA_C"/>
    <property type="match status" value="1"/>
</dbReference>
<sequence>MAEKFAGLLAKWMESKGQSVDAHAQLEKEMKGMFSALGGRLEEMKFPDEMNTACANVKERYGPTGRSHDKLICKTLIRIVYWMNGIDEKGKPEVEDSQGGEGLKELKQYLRCIVGYSAMIKLLSNKRDVENIIENVQKTTAKAIGIGGTGLLNEKCEDIKYGDISLGSQILGKPLAEWVQNLNREGGMLRAYMGWTLGMKKGDAIQEIDENNDRGTSVMELLREKKAPAIYKEVTPPAGAAPAEDKLKEVLQKAQSCQAGPGNKTMKDCIQKKMESTLAEVCMKNEEGKFCDRLKCAKDYWQLKEGQSNTGDFWGKHAKDKLENLFDTAISGSTTTAGAHCDTIAGLDTANKAACKLFTAKLEHMYKNGSGGPDQLSDQIIKCVLLNAYAKRLKEEAEKKGYCDIEKGLKKAFDQSSTVMSSSGKCKTGSNDNNCFECNWTNITNDGLDQCTIPNGTNQNDQVQDKVKELFLKNTQTQDDGIQKTLAKFNEGNSLCEYVNCAAKRAEENKGGSGTGQKDFWKVDDGAVKTLWTELSTAMEQSKGAGEEKCNKMGDNASARDATHSERKACNYLHAGLKKLYDGPTTTGDSDILKKNLSFRQAVGCFLLHSYAKHMKEKAACEIEAGIKRAFDTAGNGKSGNCQNGGKELCVLCQWKEDDYDKCKIKAGGTTTETNVENKLKDIVNKDNKDTSIQTMAKEVNNMEFCDRVQCVTAQWRKHRNTGNAFLRTWTPVWEEVKKEVTSFDNALPDSGGKDTQADSLCNDLTCPNGEQDCVSKETCKIIIKALKSIHEMQENGSGSEGVKLNDRIFRSSMRCIALNALMHKLKDQADKGGYGCAVQKGIEEAFKVGSEKRDTWCGKDNNGNGKNVGSCEECGKDNQCFSTKVGEKNLWTEVLGMLITPNIQQTLSKINKEATLCDRMNCIIKQWIDTNKPATGGGTSAGTDTFWDENGAVKKLWEELAEKMKKNGKTDQGKCNELPNPSDKTACNFLHAGLKQLYQPDPATATPGGGAAGILSEDNPSFRQTMGCFLLHAYAKHMKDKAVCDIEEGIKKAFDTVKNGLGTNTNCNDSANGKGPCVPCQWNDASIDKCDVKTGITGSAETAKEKVKKIIEEDKTNIPPMLKNINEMKTLCDGLKCIVSHLNSPNAQQQKVSTFWTEGGEVGELWKQLADAMTKTNNSNEGQCGKMDNGTNGQRDATNPEKKACNYLHTGFNKLKDITAFTPSQAQNGKILDKDPSLTQAMGCFLLHSYAKQMKDGAKCEIEAGIKKAFDLGKGLSIKGTCDGGAGSSGNEPCVPCQWDENILETCQITTNGTPEKVEKKLEHVESDINKTSTTNLTEINKTESLCDYIKCAGPKWFKKNQGKNGGAATNKTWCQFWDKGVKPTLEEMFKQIETNGKNPNPACTTFGDGNKHSVERKACNHITAGLQHIKTITSNTSPPNGKDNQLLDGAVGCIALNMYADQIIESTKESCPIGEDRITQIFKTWNDQNNNNSSSSPSCLTSGGKNNCFKCTRHKDFNGCKLSVDSSLVDKTTNGSCSFNEDKKDVQKQMGNLLNNEDQTKPNFIKSNITTTLSFITNMTSSFCTQVQCAAKKYHVTHNGAKSSDVTWNALRDEIGKELTDLLKDMNEATKQKDVEQYCKDDSKWNTKGHTERRTNRAACLHFAAGLQHIYGRPNGPKVGPVNGPSFGQTMGCLFLKEYAKQLEKMANEKKRGHSWVHPLCDIDKGIKHAFSKSEKIMKSVLDECSSGPNGISCFECKWANNDYDKCNIGNDSVKSKVEAVFKDEPNKDHMEKTLENTVCPILLTDLLTPFLPLAPVSIGLSAMAYYLWKYFGPLGKGGPRFRRSPAEIPGPSVQEHLLDHVEEAGPHEYRLVKERKPRSAPTRTKRSGGVNRRTIIEIHFEVLDECQKGDTQLNQKDFLELLVQEFMGSELMEEEQVPKEEVLMEAVPMEGVPMELVPIEEVPMERVPSLGSGLLV</sequence>
<evidence type="ECO:0000313" key="5">
    <source>
        <dbReference type="EMBL" id="SBO22656.1"/>
    </source>
</evidence>
<evidence type="ECO:0000313" key="6">
    <source>
        <dbReference type="EMBL" id="SBO23361.1"/>
    </source>
</evidence>
<dbReference type="InterPro" id="IPR024285">
    <property type="entry name" value="SICA_extracell_b"/>
</dbReference>